<reference evidence="1 2" key="1">
    <citation type="submission" date="2019-03" db="EMBL/GenBank/DDBJ databases">
        <title>An improved genome assembly of the fluke Schistosoma japonicum.</title>
        <authorList>
            <person name="Hu W."/>
            <person name="Luo F."/>
            <person name="Yin M."/>
            <person name="Mo X."/>
            <person name="Sun C."/>
            <person name="Wu Q."/>
            <person name="Zhu B."/>
            <person name="Xiang M."/>
            <person name="Wang J."/>
            <person name="Wang Y."/>
            <person name="Zhang T."/>
            <person name="Xu B."/>
            <person name="Zheng H."/>
            <person name="Feng Z."/>
        </authorList>
    </citation>
    <scope>NUCLEOTIDE SEQUENCE [LARGE SCALE GENOMIC DNA]</scope>
    <source>
        <strain evidence="1">HuSjv2</strain>
        <tissue evidence="1">Worms</tissue>
    </source>
</reference>
<evidence type="ECO:0000313" key="1">
    <source>
        <dbReference type="EMBL" id="TNN19606.1"/>
    </source>
</evidence>
<proteinExistence type="predicted"/>
<dbReference type="Proteomes" id="UP000311919">
    <property type="component" value="Unassembled WGS sequence"/>
</dbReference>
<gene>
    <name evidence="1" type="ORF">EWB00_007068</name>
</gene>
<protein>
    <submittedName>
        <fullName evidence="1">Uncharacterized protein</fullName>
    </submittedName>
</protein>
<dbReference type="AlphaFoldDB" id="A0A4Z2DST8"/>
<organism evidence="1 2">
    <name type="scientific">Schistosoma japonicum</name>
    <name type="common">Blood fluke</name>
    <dbReference type="NCBI Taxonomy" id="6182"/>
    <lineage>
        <taxon>Eukaryota</taxon>
        <taxon>Metazoa</taxon>
        <taxon>Spiralia</taxon>
        <taxon>Lophotrochozoa</taxon>
        <taxon>Platyhelminthes</taxon>
        <taxon>Trematoda</taxon>
        <taxon>Digenea</taxon>
        <taxon>Strigeidida</taxon>
        <taxon>Schistosomatoidea</taxon>
        <taxon>Schistosomatidae</taxon>
        <taxon>Schistosoma</taxon>
    </lineage>
</organism>
<comment type="caution">
    <text evidence="1">The sequence shown here is derived from an EMBL/GenBank/DDBJ whole genome shotgun (WGS) entry which is preliminary data.</text>
</comment>
<accession>A0A4Z2DST8</accession>
<keyword evidence="2" id="KW-1185">Reference proteome</keyword>
<name>A0A4Z2DST8_SCHJA</name>
<sequence length="67" mass="7704">MEASADQVWADNLLSHLKANTKQVKIKDIGGGGKWSDNNPIKQLDHLNFDFNWRARVYTMFDNLRIG</sequence>
<dbReference type="EMBL" id="SKCS01000041">
    <property type="protein sequence ID" value="TNN19606.1"/>
    <property type="molecule type" value="Genomic_DNA"/>
</dbReference>
<evidence type="ECO:0000313" key="2">
    <source>
        <dbReference type="Proteomes" id="UP000311919"/>
    </source>
</evidence>